<proteinExistence type="predicted"/>
<dbReference type="InterPro" id="IPR016024">
    <property type="entry name" value="ARM-type_fold"/>
</dbReference>
<dbReference type="GO" id="GO:0051539">
    <property type="term" value="F:4 iron, 4 sulfur cluster binding"/>
    <property type="evidence" value="ECO:0007669"/>
    <property type="project" value="UniProtKB-KW"/>
</dbReference>
<evidence type="ECO:0000256" key="9">
    <source>
        <dbReference type="SAM" id="MobiDB-lite"/>
    </source>
</evidence>
<dbReference type="Pfam" id="PF08331">
    <property type="entry name" value="QueG_DUF1730"/>
    <property type="match status" value="1"/>
</dbReference>
<evidence type="ECO:0000256" key="5">
    <source>
        <dbReference type="ARBA" id="ARBA00022785"/>
    </source>
</evidence>
<dbReference type="PANTHER" id="PTHR30002:SF4">
    <property type="entry name" value="EPOXYQUEUOSINE REDUCTASE"/>
    <property type="match status" value="1"/>
</dbReference>
<evidence type="ECO:0000256" key="1">
    <source>
        <dbReference type="ARBA" id="ARBA00022485"/>
    </source>
</evidence>
<feature type="domain" description="4Fe-4S ferredoxin-type" evidence="10">
    <location>
        <begin position="197"/>
        <end position="226"/>
    </location>
</feature>
<feature type="region of interest" description="Disordered" evidence="9">
    <location>
        <begin position="379"/>
        <end position="400"/>
    </location>
</feature>
<dbReference type="Gene3D" id="1.25.10.10">
    <property type="entry name" value="Leucine-rich Repeat Variant"/>
    <property type="match status" value="1"/>
</dbReference>
<evidence type="ECO:0000256" key="3">
    <source>
        <dbReference type="ARBA" id="ARBA00022694"/>
    </source>
</evidence>
<dbReference type="InterPro" id="IPR017896">
    <property type="entry name" value="4Fe4S_Fe-S-bd"/>
</dbReference>
<evidence type="ECO:0000256" key="8">
    <source>
        <dbReference type="ARBA" id="ARBA00023014"/>
    </source>
</evidence>
<dbReference type="AlphaFoldDB" id="A0A2T3W8N7"/>
<keyword evidence="6" id="KW-0560">Oxidoreductase</keyword>
<keyword evidence="1" id="KW-0004">4Fe-4S</keyword>
<dbReference type="NCBIfam" id="TIGR00276">
    <property type="entry name" value="tRNA epoxyqueuosine(34) reductase QueG"/>
    <property type="match status" value="1"/>
</dbReference>
<evidence type="ECO:0000256" key="7">
    <source>
        <dbReference type="ARBA" id="ARBA00023004"/>
    </source>
</evidence>
<evidence type="ECO:0000313" key="12">
    <source>
        <dbReference type="Proteomes" id="UP000240317"/>
    </source>
</evidence>
<dbReference type="SUPFAM" id="SSF48371">
    <property type="entry name" value="ARM repeat"/>
    <property type="match status" value="1"/>
</dbReference>
<dbReference type="PROSITE" id="PS00198">
    <property type="entry name" value="4FE4S_FER_1"/>
    <property type="match status" value="1"/>
</dbReference>
<dbReference type="PROSITE" id="PS51379">
    <property type="entry name" value="4FE4S_FER_2"/>
    <property type="match status" value="1"/>
</dbReference>
<evidence type="ECO:0000256" key="4">
    <source>
        <dbReference type="ARBA" id="ARBA00022723"/>
    </source>
</evidence>
<gene>
    <name evidence="11" type="primary">queG</name>
    <name evidence="11" type="ORF">C8263_08985</name>
</gene>
<comment type="caution">
    <text evidence="11">The sequence shown here is derived from an EMBL/GenBank/DDBJ whole genome shotgun (WGS) entry which is preliminary data.</text>
</comment>
<reference evidence="11 12" key="1">
    <citation type="submission" date="2018-03" db="EMBL/GenBank/DDBJ databases">
        <title>Draft genome of Deinococcus sp. OD32.</title>
        <authorList>
            <person name="Wang X.-P."/>
            <person name="Du Z.-J."/>
        </authorList>
    </citation>
    <scope>NUCLEOTIDE SEQUENCE [LARGE SCALE GENOMIC DNA]</scope>
    <source>
        <strain evidence="11 12">OD32</strain>
    </source>
</reference>
<protein>
    <submittedName>
        <fullName evidence="11">tRNA epoxyqueuosine(34) reductase QueG</fullName>
    </submittedName>
</protein>
<keyword evidence="2" id="KW-0963">Cytoplasm</keyword>
<keyword evidence="8" id="KW-0411">Iron-sulfur</keyword>
<keyword evidence="7" id="KW-0408">Iron</keyword>
<dbReference type="GO" id="GO:0046872">
    <property type="term" value="F:metal ion binding"/>
    <property type="evidence" value="ECO:0007669"/>
    <property type="project" value="UniProtKB-KW"/>
</dbReference>
<dbReference type="Gene3D" id="3.30.70.20">
    <property type="match status" value="1"/>
</dbReference>
<dbReference type="Pfam" id="PF13484">
    <property type="entry name" value="Fer4_16"/>
    <property type="match status" value="1"/>
</dbReference>
<dbReference type="InterPro" id="IPR013542">
    <property type="entry name" value="QueG_DUF1730"/>
</dbReference>
<dbReference type="EMBL" id="PYSV01000007">
    <property type="protein sequence ID" value="PTA68187.1"/>
    <property type="molecule type" value="Genomic_DNA"/>
</dbReference>
<dbReference type="SUPFAM" id="SSF46548">
    <property type="entry name" value="alpha-helical ferredoxin"/>
    <property type="match status" value="1"/>
</dbReference>
<evidence type="ECO:0000256" key="6">
    <source>
        <dbReference type="ARBA" id="ARBA00023002"/>
    </source>
</evidence>
<evidence type="ECO:0000313" key="11">
    <source>
        <dbReference type="EMBL" id="PTA68187.1"/>
    </source>
</evidence>
<sequence length="400" mass="42762">MPSAPPCHASRLGGCRRGILPRVTATETLADLAHALGADAVGWAPAAVPATAAAEYADWLEAGRHAGMTYLERQLPVRADPTQRLSGALSVLVLGVSHAFEPPPVPTGGVRVGRVARYAWTPDYHDQLQPLLSRLEEEAARLGVRARGYVDHGPVMERLFAASGFLGWRGKSGMLVSTTLGAFVTLAVLLTDLPLQTSSLLHPDRCGRCTRCVAACPTAAIGPDRAIDARRCVSYLTIEHRGPVPLALRPGVGEWLFGCDVCSEVCPWSARVGPLARHLTPRPELAWPDLGTFFGVGERQFERQYAGTAFLRPRRKGMARNALTVLGNTRDPAGWPLLRAGMTDPAWEVRDAAAWALAQWGEWAQVEALRRDPDERVQATAGQLLAGGAPGTATPGAGPP</sequence>
<dbReference type="GO" id="GO:0052693">
    <property type="term" value="F:epoxyqueuosine reductase activity"/>
    <property type="evidence" value="ECO:0007669"/>
    <property type="project" value="TreeGrafter"/>
</dbReference>
<dbReference type="PANTHER" id="PTHR30002">
    <property type="entry name" value="EPOXYQUEUOSINE REDUCTASE"/>
    <property type="match status" value="1"/>
</dbReference>
<accession>A0A2T3W8N7</accession>
<name>A0A2T3W8N7_9DEIO</name>
<dbReference type="Pfam" id="PF13646">
    <property type="entry name" value="HEAT_2"/>
    <property type="match status" value="1"/>
</dbReference>
<dbReference type="InterPro" id="IPR004453">
    <property type="entry name" value="QueG"/>
</dbReference>
<organism evidence="11 12">
    <name type="scientific">Deinococcus arcticus</name>
    <dbReference type="NCBI Taxonomy" id="2136176"/>
    <lineage>
        <taxon>Bacteria</taxon>
        <taxon>Thermotogati</taxon>
        <taxon>Deinococcota</taxon>
        <taxon>Deinococci</taxon>
        <taxon>Deinococcales</taxon>
        <taxon>Deinococcaceae</taxon>
        <taxon>Deinococcus</taxon>
    </lineage>
</organism>
<dbReference type="GO" id="GO:0008616">
    <property type="term" value="P:tRNA queuosine(34) biosynthetic process"/>
    <property type="evidence" value="ECO:0007669"/>
    <property type="project" value="UniProtKB-KW"/>
</dbReference>
<dbReference type="InterPro" id="IPR017900">
    <property type="entry name" value="4Fe4S_Fe_S_CS"/>
</dbReference>
<keyword evidence="4" id="KW-0479">Metal-binding</keyword>
<keyword evidence="12" id="KW-1185">Reference proteome</keyword>
<keyword evidence="3" id="KW-0819">tRNA processing</keyword>
<keyword evidence="5" id="KW-0671">Queuosine biosynthesis</keyword>
<dbReference type="InterPro" id="IPR011989">
    <property type="entry name" value="ARM-like"/>
</dbReference>
<dbReference type="Proteomes" id="UP000240317">
    <property type="component" value="Unassembled WGS sequence"/>
</dbReference>
<evidence type="ECO:0000256" key="2">
    <source>
        <dbReference type="ARBA" id="ARBA00022490"/>
    </source>
</evidence>
<evidence type="ECO:0000259" key="10">
    <source>
        <dbReference type="PROSITE" id="PS51379"/>
    </source>
</evidence>
<dbReference type="OrthoDB" id="9784571at2"/>